<comment type="caution">
    <text evidence="1">The sequence shown here is derived from an EMBL/GenBank/DDBJ whole genome shotgun (WGS) entry which is preliminary data.</text>
</comment>
<dbReference type="InterPro" id="IPR027417">
    <property type="entry name" value="P-loop_NTPase"/>
</dbReference>
<accession>A0A4R2KVZ8</accession>
<dbReference type="InterPro" id="IPR019734">
    <property type="entry name" value="TPR_rpt"/>
</dbReference>
<dbReference type="PANTHER" id="PTHR19959:SF119">
    <property type="entry name" value="FUNGAL LIPASE-LIKE DOMAIN-CONTAINING PROTEIN"/>
    <property type="match status" value="1"/>
</dbReference>
<dbReference type="EMBL" id="SLWY01000023">
    <property type="protein sequence ID" value="TCO78124.1"/>
    <property type="molecule type" value="Genomic_DNA"/>
</dbReference>
<dbReference type="SMART" id="SM00028">
    <property type="entry name" value="TPR"/>
    <property type="match status" value="3"/>
</dbReference>
<dbReference type="InterPro" id="IPR011990">
    <property type="entry name" value="TPR-like_helical_dom_sf"/>
</dbReference>
<dbReference type="Gene3D" id="3.40.50.300">
    <property type="entry name" value="P-loop containing nucleotide triphosphate hydrolases"/>
    <property type="match status" value="1"/>
</dbReference>
<dbReference type="PANTHER" id="PTHR19959">
    <property type="entry name" value="KINESIN LIGHT CHAIN"/>
    <property type="match status" value="1"/>
</dbReference>
<dbReference type="Gene3D" id="1.25.40.10">
    <property type="entry name" value="Tetratricopeptide repeat domain"/>
    <property type="match status" value="1"/>
</dbReference>
<evidence type="ECO:0000313" key="2">
    <source>
        <dbReference type="Proteomes" id="UP000295765"/>
    </source>
</evidence>
<evidence type="ECO:0000313" key="1">
    <source>
        <dbReference type="EMBL" id="TCO78124.1"/>
    </source>
</evidence>
<protein>
    <submittedName>
        <fullName evidence="1">Tetratricopeptide repeat protein</fullName>
    </submittedName>
</protein>
<organism evidence="1 2">
    <name type="scientific">Plasticicumulans lactativorans</name>
    <dbReference type="NCBI Taxonomy" id="1133106"/>
    <lineage>
        <taxon>Bacteria</taxon>
        <taxon>Pseudomonadati</taxon>
        <taxon>Pseudomonadota</taxon>
        <taxon>Gammaproteobacteria</taxon>
        <taxon>Candidatus Competibacteraceae</taxon>
        <taxon>Plasticicumulans</taxon>
    </lineage>
</organism>
<name>A0A4R2KVZ8_9GAMM</name>
<gene>
    <name evidence="1" type="ORF">EV699_1231</name>
</gene>
<dbReference type="AlphaFoldDB" id="A0A4R2KVZ8"/>
<dbReference type="Pfam" id="PF13374">
    <property type="entry name" value="TPR_10"/>
    <property type="match status" value="3"/>
</dbReference>
<proteinExistence type="predicted"/>
<keyword evidence="2" id="KW-1185">Reference proteome</keyword>
<dbReference type="Proteomes" id="UP000295765">
    <property type="component" value="Unassembled WGS sequence"/>
</dbReference>
<dbReference type="SUPFAM" id="SSF48452">
    <property type="entry name" value="TPR-like"/>
    <property type="match status" value="1"/>
</dbReference>
<feature type="non-terminal residue" evidence="1">
    <location>
        <position position="623"/>
    </location>
</feature>
<sequence length="623" mass="66533">MPQHATADGRNNVIVQIEGDGNTVVGGLPHLTLVRHRKSRKPRNEIEWLNPYFRAPELLVGRDRELASLQGWLASPAPVSVRVLTGGGGAGKTRLALELCVRIGKDWDAGFVEERELARFQGQQNLADWGWRRPTLVVVDYAAAHAQRLHAWLSELADRDPGSAPPLRLLLLERHGAPGGGWWQSVFEQGGWSEAGVRDLLDPPAPVTLPALPEREQRRELLQALFAAVQPGLSVPAAGARPEFDRRLASLDWCGDPLYLLMAGLLAAQIGLSDALALGRLDLAARLAKREGARIGRMADAHGLDRTLLEHVAACVTLCRGLPRPAALSLIEGEQQALKRTSGGDPARIADALHLALPGPEGAIAAVLPDLIGEALVLAVLARPESQPAPAAVQRTWAHAGLPVIETLIRCVQDFSATPDGRRSDRHAPALGWLEGLVQSLADEVAILQAVASALPQATTVLRPLAAEVERRLAACLQRTAAPTPDLALSLNNLAVRLSALGQREAALEAAREAVSLYRALAASRPDAFTSNLAASLNNLAVRLSALGQREAALEAAREAVDLRRALAASRPDAFTPDLAMSLNNLASFLSDLGQREAALEAAREAVDLRRALAASRPDAFTP</sequence>
<dbReference type="SUPFAM" id="SSF52540">
    <property type="entry name" value="P-loop containing nucleoside triphosphate hydrolases"/>
    <property type="match status" value="1"/>
</dbReference>
<dbReference type="RefSeq" id="WP_243662718.1">
    <property type="nucleotide sequence ID" value="NZ_SLWY01000023.1"/>
</dbReference>
<reference evidence="1 2" key="1">
    <citation type="submission" date="2019-03" db="EMBL/GenBank/DDBJ databases">
        <title>Genomic Encyclopedia of Type Strains, Phase IV (KMG-IV): sequencing the most valuable type-strain genomes for metagenomic binning, comparative biology and taxonomic classification.</title>
        <authorList>
            <person name="Goeker M."/>
        </authorList>
    </citation>
    <scope>NUCLEOTIDE SEQUENCE [LARGE SCALE GENOMIC DNA]</scope>
    <source>
        <strain evidence="1 2">DSM 25287</strain>
    </source>
</reference>